<dbReference type="Proteomes" id="UP001189429">
    <property type="component" value="Unassembled WGS sequence"/>
</dbReference>
<sequence>MSVDVPSVDGLSEGDCVLIEGGGNAEVVCIAGFGSILLASPTVNAYPPGSTLILLDATTSGAAASGLQTGKSVTTTSGEPHATAQDDPHVCSLSGECFDIREPSEYVLLRVPYSVEEPDMLKVSAALDADGVRPCGLYVKGVTLSGSWLGHQVVRIRPYTRSAANSSAVRAATRTNFSIKLGNSSWRSLSPEDSPRLLATIGQ</sequence>
<organism evidence="1 2">
    <name type="scientific">Prorocentrum cordatum</name>
    <dbReference type="NCBI Taxonomy" id="2364126"/>
    <lineage>
        <taxon>Eukaryota</taxon>
        <taxon>Sar</taxon>
        <taxon>Alveolata</taxon>
        <taxon>Dinophyceae</taxon>
        <taxon>Prorocentrales</taxon>
        <taxon>Prorocentraceae</taxon>
        <taxon>Prorocentrum</taxon>
    </lineage>
</organism>
<protein>
    <submittedName>
        <fullName evidence="1">Uncharacterized protein</fullName>
    </submittedName>
</protein>
<feature type="non-terminal residue" evidence="1">
    <location>
        <position position="203"/>
    </location>
</feature>
<reference evidence="1" key="1">
    <citation type="submission" date="2023-10" db="EMBL/GenBank/DDBJ databases">
        <authorList>
            <person name="Chen Y."/>
            <person name="Shah S."/>
            <person name="Dougan E. K."/>
            <person name="Thang M."/>
            <person name="Chan C."/>
        </authorList>
    </citation>
    <scope>NUCLEOTIDE SEQUENCE [LARGE SCALE GENOMIC DNA]</scope>
</reference>
<evidence type="ECO:0000313" key="2">
    <source>
        <dbReference type="Proteomes" id="UP001189429"/>
    </source>
</evidence>
<keyword evidence="2" id="KW-1185">Reference proteome</keyword>
<name>A0ABN9PWH6_9DINO</name>
<gene>
    <name evidence="1" type="ORF">PCOR1329_LOCUS5735</name>
</gene>
<proteinExistence type="predicted"/>
<comment type="caution">
    <text evidence="1">The sequence shown here is derived from an EMBL/GenBank/DDBJ whole genome shotgun (WGS) entry which is preliminary data.</text>
</comment>
<accession>A0ABN9PWH6</accession>
<dbReference type="EMBL" id="CAUYUJ010001519">
    <property type="protein sequence ID" value="CAK0796329.1"/>
    <property type="molecule type" value="Genomic_DNA"/>
</dbReference>
<evidence type="ECO:0000313" key="1">
    <source>
        <dbReference type="EMBL" id="CAK0796329.1"/>
    </source>
</evidence>